<dbReference type="GO" id="GO:0005634">
    <property type="term" value="C:nucleus"/>
    <property type="evidence" value="ECO:0007669"/>
    <property type="project" value="TreeGrafter"/>
</dbReference>
<feature type="domain" description="RING-type" evidence="7">
    <location>
        <begin position="92"/>
        <end position="132"/>
    </location>
</feature>
<dbReference type="WBParaSite" id="MhA1_Contig363.frz3.gene16">
    <property type="protein sequence ID" value="MhA1_Contig363.frz3.gene16"/>
    <property type="gene ID" value="MhA1_Contig363.frz3.gene16"/>
</dbReference>
<dbReference type="GO" id="GO:0008270">
    <property type="term" value="F:zinc ion binding"/>
    <property type="evidence" value="ECO:0007669"/>
    <property type="project" value="UniProtKB-KW"/>
</dbReference>
<accession>A0A1I8BP03</accession>
<evidence type="ECO:0000313" key="9">
    <source>
        <dbReference type="WBParaSite" id="MhA1_Contig363.frz3.gene16"/>
    </source>
</evidence>
<reference evidence="9" key="1">
    <citation type="submission" date="2016-11" db="UniProtKB">
        <authorList>
            <consortium name="WormBaseParasite"/>
        </authorList>
    </citation>
    <scope>IDENTIFICATION</scope>
</reference>
<keyword evidence="3 6" id="KW-0863">Zinc-finger</keyword>
<proteinExistence type="predicted"/>
<evidence type="ECO:0000313" key="8">
    <source>
        <dbReference type="Proteomes" id="UP000095281"/>
    </source>
</evidence>
<dbReference type="PANTHER" id="PTHR45931">
    <property type="entry name" value="SI:CH211-59O9.10"/>
    <property type="match status" value="1"/>
</dbReference>
<keyword evidence="1" id="KW-0479">Metal-binding</keyword>
<evidence type="ECO:0000256" key="4">
    <source>
        <dbReference type="ARBA" id="ARBA00022833"/>
    </source>
</evidence>
<dbReference type="Gene3D" id="3.30.40.10">
    <property type="entry name" value="Zinc/RING finger domain, C3HC4 (zinc finger)"/>
    <property type="match status" value="1"/>
</dbReference>
<evidence type="ECO:0000256" key="2">
    <source>
        <dbReference type="ARBA" id="ARBA00022729"/>
    </source>
</evidence>
<dbReference type="SMART" id="SM00184">
    <property type="entry name" value="RING"/>
    <property type="match status" value="1"/>
</dbReference>
<keyword evidence="5" id="KW-0325">Glycoprotein</keyword>
<keyword evidence="8" id="KW-1185">Reference proteome</keyword>
<dbReference type="GO" id="GO:0061630">
    <property type="term" value="F:ubiquitin protein ligase activity"/>
    <property type="evidence" value="ECO:0007669"/>
    <property type="project" value="TreeGrafter"/>
</dbReference>
<evidence type="ECO:0000256" key="1">
    <source>
        <dbReference type="ARBA" id="ARBA00022723"/>
    </source>
</evidence>
<dbReference type="InterPro" id="IPR013083">
    <property type="entry name" value="Znf_RING/FYVE/PHD"/>
</dbReference>
<dbReference type="Proteomes" id="UP000095281">
    <property type="component" value="Unplaced"/>
</dbReference>
<dbReference type="SUPFAM" id="SSF57850">
    <property type="entry name" value="RING/U-box"/>
    <property type="match status" value="1"/>
</dbReference>
<dbReference type="PANTHER" id="PTHR45931:SF21">
    <property type="entry name" value="RING FINGER PROTEIN 130"/>
    <property type="match status" value="1"/>
</dbReference>
<name>A0A1I8BP03_MELHA</name>
<organism evidence="8 9">
    <name type="scientific">Meloidogyne hapla</name>
    <name type="common">Root-knot nematode worm</name>
    <dbReference type="NCBI Taxonomy" id="6305"/>
    <lineage>
        <taxon>Eukaryota</taxon>
        <taxon>Metazoa</taxon>
        <taxon>Ecdysozoa</taxon>
        <taxon>Nematoda</taxon>
        <taxon>Chromadorea</taxon>
        <taxon>Rhabditida</taxon>
        <taxon>Tylenchina</taxon>
        <taxon>Tylenchomorpha</taxon>
        <taxon>Tylenchoidea</taxon>
        <taxon>Meloidogynidae</taxon>
        <taxon>Meloidogyninae</taxon>
        <taxon>Meloidogyne</taxon>
    </lineage>
</organism>
<dbReference type="GO" id="GO:0045893">
    <property type="term" value="P:positive regulation of DNA-templated transcription"/>
    <property type="evidence" value="ECO:0007669"/>
    <property type="project" value="TreeGrafter"/>
</dbReference>
<keyword evidence="2" id="KW-0732">Signal</keyword>
<dbReference type="Pfam" id="PF13639">
    <property type="entry name" value="zf-RING_2"/>
    <property type="match status" value="1"/>
</dbReference>
<dbReference type="PROSITE" id="PS50089">
    <property type="entry name" value="ZF_RING_2"/>
    <property type="match status" value="1"/>
</dbReference>
<evidence type="ECO:0000259" key="7">
    <source>
        <dbReference type="PROSITE" id="PS50089"/>
    </source>
</evidence>
<sequence>MNIKRYYGENVRDDTNLEFLTKIVKGAARALAQLNEYGIVHLNVIAESFAYTKIPEYENEIENCKLTGLDKAVKLPKTLTKPATMGDVEKQCSICFEANSNYFLFQLSCKHFVHVNCIKRWMDENPVCPTCKKAIDKKVSNILYYSELVLNLPKIA</sequence>
<protein>
    <submittedName>
        <fullName evidence="9">RING-type domain-containing protein</fullName>
    </submittedName>
</protein>
<evidence type="ECO:0000256" key="6">
    <source>
        <dbReference type="PROSITE-ProRule" id="PRU00175"/>
    </source>
</evidence>
<dbReference type="GO" id="GO:0016567">
    <property type="term" value="P:protein ubiquitination"/>
    <property type="evidence" value="ECO:0007669"/>
    <property type="project" value="TreeGrafter"/>
</dbReference>
<dbReference type="InterPro" id="IPR051834">
    <property type="entry name" value="RING_finger_E3_ligase"/>
</dbReference>
<dbReference type="GO" id="GO:0006511">
    <property type="term" value="P:ubiquitin-dependent protein catabolic process"/>
    <property type="evidence" value="ECO:0007669"/>
    <property type="project" value="TreeGrafter"/>
</dbReference>
<keyword evidence="4" id="KW-0862">Zinc</keyword>
<evidence type="ECO:0000256" key="3">
    <source>
        <dbReference type="ARBA" id="ARBA00022771"/>
    </source>
</evidence>
<dbReference type="AlphaFoldDB" id="A0A1I8BP03"/>
<dbReference type="InterPro" id="IPR001841">
    <property type="entry name" value="Znf_RING"/>
</dbReference>
<evidence type="ECO:0000256" key="5">
    <source>
        <dbReference type="ARBA" id="ARBA00023180"/>
    </source>
</evidence>